<sequence>MQPVNYVLFDCDGVLVDSEPITNRLIRDELASYGLHMRLDQVIDMFVGGTMKGVMTRAREMGAALPDDWLDQIYARMFQALGEGCTVIPGVPEMLDRLDAAGIGYAVGSNGPMAKMEVTLGRCDLWQRFEGRVFSAHDCAEPKPAPDVYLKAAAAAGVDPADCVVIEDSASGARAGKAAGMRCFGYVAQTPPDRLRGICDQLFTDMANLPALLRRVA</sequence>
<dbReference type="SFLD" id="SFLDS00003">
    <property type="entry name" value="Haloacid_Dehalogenase"/>
    <property type="match status" value="1"/>
</dbReference>
<dbReference type="AlphaFoldDB" id="A0A927D9S6"/>
<name>A0A927D9S6_9RHOB</name>
<dbReference type="PANTHER" id="PTHR46193:SF10">
    <property type="entry name" value="6-PHOSPHOGLUCONATE PHOSPHATASE"/>
    <property type="match status" value="1"/>
</dbReference>
<dbReference type="SFLD" id="SFLDG01135">
    <property type="entry name" value="C1.5.6:_HAD__Beta-PGM__Phospha"/>
    <property type="match status" value="1"/>
</dbReference>
<keyword evidence="4" id="KW-0460">Magnesium</keyword>
<dbReference type="SUPFAM" id="SSF56784">
    <property type="entry name" value="HAD-like"/>
    <property type="match status" value="1"/>
</dbReference>
<reference evidence="5" key="1">
    <citation type="submission" date="2020-08" db="EMBL/GenBank/DDBJ databases">
        <title>Sulfitobacter aestuariivivens sp. nov., isolated from a tidal flat.</title>
        <authorList>
            <person name="Park S."/>
            <person name="Yoon J.-H."/>
        </authorList>
    </citation>
    <scope>NUCLEOTIDE SEQUENCE</scope>
    <source>
        <strain evidence="5">TSTF-M16</strain>
    </source>
</reference>
<dbReference type="GO" id="GO:0003824">
    <property type="term" value="F:catalytic activity"/>
    <property type="evidence" value="ECO:0007669"/>
    <property type="project" value="UniProtKB-ARBA"/>
</dbReference>
<proteinExistence type="inferred from homology"/>
<dbReference type="NCBIfam" id="TIGR01509">
    <property type="entry name" value="HAD-SF-IA-v3"/>
    <property type="match status" value="1"/>
</dbReference>
<dbReference type="InterPro" id="IPR051600">
    <property type="entry name" value="Beta-PGM-like"/>
</dbReference>
<accession>A0A927D9S6</accession>
<comment type="cofactor">
    <cofactor evidence="1">
        <name>Mg(2+)</name>
        <dbReference type="ChEBI" id="CHEBI:18420"/>
    </cofactor>
</comment>
<dbReference type="Gene3D" id="3.40.50.1000">
    <property type="entry name" value="HAD superfamily/HAD-like"/>
    <property type="match status" value="1"/>
</dbReference>
<evidence type="ECO:0000256" key="1">
    <source>
        <dbReference type="ARBA" id="ARBA00001946"/>
    </source>
</evidence>
<comment type="caution">
    <text evidence="5">The sequence shown here is derived from an EMBL/GenBank/DDBJ whole genome shotgun (WGS) entry which is preliminary data.</text>
</comment>
<evidence type="ECO:0000256" key="3">
    <source>
        <dbReference type="ARBA" id="ARBA00022723"/>
    </source>
</evidence>
<organism evidence="5 6">
    <name type="scientific">Sulfitobacter aestuariivivens</name>
    <dbReference type="NCBI Taxonomy" id="2766981"/>
    <lineage>
        <taxon>Bacteria</taxon>
        <taxon>Pseudomonadati</taxon>
        <taxon>Pseudomonadota</taxon>
        <taxon>Alphaproteobacteria</taxon>
        <taxon>Rhodobacterales</taxon>
        <taxon>Roseobacteraceae</taxon>
        <taxon>Sulfitobacter</taxon>
    </lineage>
</organism>
<dbReference type="InterPro" id="IPR023214">
    <property type="entry name" value="HAD_sf"/>
</dbReference>
<dbReference type="InterPro" id="IPR036412">
    <property type="entry name" value="HAD-like_sf"/>
</dbReference>
<dbReference type="SFLD" id="SFLDG01129">
    <property type="entry name" value="C1.5:_HAD__Beta-PGM__Phosphata"/>
    <property type="match status" value="1"/>
</dbReference>
<evidence type="ECO:0000256" key="2">
    <source>
        <dbReference type="ARBA" id="ARBA00006171"/>
    </source>
</evidence>
<dbReference type="EMBL" id="JACTAG010000007">
    <property type="protein sequence ID" value="MBD3666287.1"/>
    <property type="molecule type" value="Genomic_DNA"/>
</dbReference>
<evidence type="ECO:0000313" key="5">
    <source>
        <dbReference type="EMBL" id="MBD3666287.1"/>
    </source>
</evidence>
<dbReference type="InterPro" id="IPR023198">
    <property type="entry name" value="PGP-like_dom2"/>
</dbReference>
<dbReference type="RefSeq" id="WP_191077319.1">
    <property type="nucleotide sequence ID" value="NZ_JACTAG010000007.1"/>
</dbReference>
<dbReference type="Proteomes" id="UP000635142">
    <property type="component" value="Unassembled WGS sequence"/>
</dbReference>
<gene>
    <name evidence="5" type="ORF">H9Q16_20350</name>
</gene>
<protein>
    <submittedName>
        <fullName evidence="5">HAD family phosphatase</fullName>
    </submittedName>
</protein>
<evidence type="ECO:0000313" key="6">
    <source>
        <dbReference type="Proteomes" id="UP000635142"/>
    </source>
</evidence>
<keyword evidence="6" id="KW-1185">Reference proteome</keyword>
<dbReference type="GO" id="GO:0046872">
    <property type="term" value="F:metal ion binding"/>
    <property type="evidence" value="ECO:0007669"/>
    <property type="project" value="UniProtKB-KW"/>
</dbReference>
<dbReference type="Gene3D" id="1.10.150.240">
    <property type="entry name" value="Putative phosphatase, domain 2"/>
    <property type="match status" value="1"/>
</dbReference>
<dbReference type="Pfam" id="PF00702">
    <property type="entry name" value="Hydrolase"/>
    <property type="match status" value="1"/>
</dbReference>
<evidence type="ECO:0000256" key="4">
    <source>
        <dbReference type="ARBA" id="ARBA00022842"/>
    </source>
</evidence>
<keyword evidence="3" id="KW-0479">Metal-binding</keyword>
<comment type="similarity">
    <text evidence="2">Belongs to the HAD-like hydrolase superfamily. CbbY/CbbZ/Gph/YieH family.</text>
</comment>
<dbReference type="InterPro" id="IPR006439">
    <property type="entry name" value="HAD-SF_hydro_IA"/>
</dbReference>
<dbReference type="PANTHER" id="PTHR46193">
    <property type="entry name" value="6-PHOSPHOGLUCONATE PHOSPHATASE"/>
    <property type="match status" value="1"/>
</dbReference>